<comment type="caution">
    <text evidence="1">The sequence shown here is derived from an EMBL/GenBank/DDBJ whole genome shotgun (WGS) entry which is preliminary data.</text>
</comment>
<keyword evidence="2" id="KW-1185">Reference proteome</keyword>
<sequence>MSRLERERWALGQERWPNLQIFLSQDVYDAVLGDPKEFPGKIREKLSAIELSNQLDITRECWDFLAHFKDRYDDWSFLRDGFGVSGKPPSDNRGKGQMALSRMTNLYGILAEGIRAELPNWKPTS</sequence>
<name>A0A7W7NQS4_9SPHN</name>
<dbReference type="RefSeq" id="WP_184163742.1">
    <property type="nucleotide sequence ID" value="NZ_JACHLN010000001.1"/>
</dbReference>
<gene>
    <name evidence="1" type="ORF">HNP52_001164</name>
</gene>
<evidence type="ECO:0000313" key="1">
    <source>
        <dbReference type="EMBL" id="MBB4838113.1"/>
    </source>
</evidence>
<dbReference type="Proteomes" id="UP000575241">
    <property type="component" value="Unassembled WGS sequence"/>
</dbReference>
<accession>A0A7W7NQS4</accession>
<dbReference type="AlphaFoldDB" id="A0A7W7NQS4"/>
<protein>
    <submittedName>
        <fullName evidence="1">Uncharacterized protein</fullName>
    </submittedName>
</protein>
<evidence type="ECO:0000313" key="2">
    <source>
        <dbReference type="Proteomes" id="UP000575241"/>
    </source>
</evidence>
<dbReference type="EMBL" id="JACHLN010000001">
    <property type="protein sequence ID" value="MBB4838113.1"/>
    <property type="molecule type" value="Genomic_DNA"/>
</dbReference>
<proteinExistence type="predicted"/>
<organism evidence="1 2">
    <name type="scientific">Sphingomonas kyeonggiensis</name>
    <dbReference type="NCBI Taxonomy" id="1268553"/>
    <lineage>
        <taxon>Bacteria</taxon>
        <taxon>Pseudomonadati</taxon>
        <taxon>Pseudomonadota</taxon>
        <taxon>Alphaproteobacteria</taxon>
        <taxon>Sphingomonadales</taxon>
        <taxon>Sphingomonadaceae</taxon>
        <taxon>Sphingomonas</taxon>
    </lineage>
</organism>
<reference evidence="1 2" key="1">
    <citation type="submission" date="2020-08" db="EMBL/GenBank/DDBJ databases">
        <title>Functional genomics of gut bacteria from endangered species of beetles.</title>
        <authorList>
            <person name="Carlos-Shanley C."/>
        </authorList>
    </citation>
    <scope>NUCLEOTIDE SEQUENCE [LARGE SCALE GENOMIC DNA]</scope>
    <source>
        <strain evidence="1 2">S00224</strain>
    </source>
</reference>